<sequence>MARAAASSALRGLSSFGRTLIAREPEFNEPHAILRRAKLRAFLRALDDPQLPHFASAALRRLSPRLPSPPPPPTPHATLAAAARELAAALPPAPPLVRDAHADWPLQDDPFASAAAPPPPPPAPAGGGGEAAAPAPTPLVAPNPLDLPEPKDVVLDEEERGALASRRAAHALRELAALWEGREEAQAAPAVDEALEALGSGSPSLRMKLYLQVARGPEASLSDASGKELRAAALRSVEGVQPFAFDLWSESTLLQPAEQAHLERLRATPALLPSLLTRRTLWMRAQDLFTPRADPPHDEADILQLARAKDPSCHRLYAALASEATLHLALADALLTHHDRRHHRRARTKLVAQGLAAFVLFNILDFTVSNM</sequence>
<feature type="compositionally biased region" description="Pro residues" evidence="1">
    <location>
        <begin position="135"/>
        <end position="147"/>
    </location>
</feature>
<evidence type="ECO:0000256" key="1">
    <source>
        <dbReference type="SAM" id="MobiDB-lite"/>
    </source>
</evidence>
<name>A0AB34J6P0_PRYPA</name>
<keyword evidence="3" id="KW-1185">Reference proteome</keyword>
<dbReference type="AlphaFoldDB" id="A0AB34J6P0"/>
<organism evidence="2 3">
    <name type="scientific">Prymnesium parvum</name>
    <name type="common">Toxic golden alga</name>
    <dbReference type="NCBI Taxonomy" id="97485"/>
    <lineage>
        <taxon>Eukaryota</taxon>
        <taxon>Haptista</taxon>
        <taxon>Haptophyta</taxon>
        <taxon>Prymnesiophyceae</taxon>
        <taxon>Prymnesiales</taxon>
        <taxon>Prymnesiaceae</taxon>
        <taxon>Prymnesium</taxon>
    </lineage>
</organism>
<gene>
    <name evidence="2" type="ORF">AB1Y20_005610</name>
</gene>
<proteinExistence type="predicted"/>
<reference evidence="2 3" key="1">
    <citation type="journal article" date="2024" name="Science">
        <title>Giant polyketide synthase enzymes in the biosynthesis of giant marine polyether toxins.</title>
        <authorList>
            <person name="Fallon T.R."/>
            <person name="Shende V.V."/>
            <person name="Wierzbicki I.H."/>
            <person name="Pendleton A.L."/>
            <person name="Watervoot N.F."/>
            <person name="Auber R.P."/>
            <person name="Gonzalez D.J."/>
            <person name="Wisecaver J.H."/>
            <person name="Moore B.S."/>
        </authorList>
    </citation>
    <scope>NUCLEOTIDE SEQUENCE [LARGE SCALE GENOMIC DNA]</scope>
    <source>
        <strain evidence="2 3">12B1</strain>
    </source>
</reference>
<feature type="region of interest" description="Disordered" evidence="1">
    <location>
        <begin position="95"/>
        <end position="150"/>
    </location>
</feature>
<dbReference type="EMBL" id="JBGBPQ010000013">
    <property type="protein sequence ID" value="KAL1512350.1"/>
    <property type="molecule type" value="Genomic_DNA"/>
</dbReference>
<protein>
    <recommendedName>
        <fullName evidence="4">Ubiquinone biosynthesis protein</fullName>
    </recommendedName>
</protein>
<evidence type="ECO:0008006" key="4">
    <source>
        <dbReference type="Google" id="ProtNLM"/>
    </source>
</evidence>
<comment type="caution">
    <text evidence="2">The sequence shown here is derived from an EMBL/GenBank/DDBJ whole genome shotgun (WGS) entry which is preliminary data.</text>
</comment>
<evidence type="ECO:0000313" key="3">
    <source>
        <dbReference type="Proteomes" id="UP001515480"/>
    </source>
</evidence>
<evidence type="ECO:0000313" key="2">
    <source>
        <dbReference type="EMBL" id="KAL1512350.1"/>
    </source>
</evidence>
<dbReference type="Proteomes" id="UP001515480">
    <property type="component" value="Unassembled WGS sequence"/>
</dbReference>
<accession>A0AB34J6P0</accession>